<evidence type="ECO:0000313" key="3">
    <source>
        <dbReference type="EMBL" id="MEU9351630.1"/>
    </source>
</evidence>
<organism evidence="3 4">
    <name type="scientific">Streptomyces griseoloalbus</name>
    <dbReference type="NCBI Taxonomy" id="67303"/>
    <lineage>
        <taxon>Bacteria</taxon>
        <taxon>Bacillati</taxon>
        <taxon>Actinomycetota</taxon>
        <taxon>Actinomycetes</taxon>
        <taxon>Kitasatosporales</taxon>
        <taxon>Streptomycetaceae</taxon>
        <taxon>Streptomyces</taxon>
    </lineage>
</organism>
<keyword evidence="1" id="KW-0472">Membrane</keyword>
<dbReference type="SUPFAM" id="SSF50978">
    <property type="entry name" value="WD40 repeat-like"/>
    <property type="match status" value="1"/>
</dbReference>
<dbReference type="EMBL" id="JBEZLS010000007">
    <property type="protein sequence ID" value="MEU9351630.1"/>
    <property type="molecule type" value="Genomic_DNA"/>
</dbReference>
<dbReference type="PANTHER" id="PTHR19879:SF9">
    <property type="entry name" value="TRANSCRIPTION INITIATION FACTOR TFIID SUBUNIT 5"/>
    <property type="match status" value="1"/>
</dbReference>
<reference evidence="3 4" key="1">
    <citation type="submission" date="2024-06" db="EMBL/GenBank/DDBJ databases">
        <title>The Natural Products Discovery Center: Release of the First 8490 Sequenced Strains for Exploring Actinobacteria Biosynthetic Diversity.</title>
        <authorList>
            <person name="Kalkreuter E."/>
            <person name="Kautsar S.A."/>
            <person name="Yang D."/>
            <person name="Bader C.D."/>
            <person name="Teijaro C.N."/>
            <person name="Fluegel L."/>
            <person name="Davis C.M."/>
            <person name="Simpson J.R."/>
            <person name="Lauterbach L."/>
            <person name="Steele A.D."/>
            <person name="Gui C."/>
            <person name="Meng S."/>
            <person name="Li G."/>
            <person name="Viehrig K."/>
            <person name="Ye F."/>
            <person name="Su P."/>
            <person name="Kiefer A.F."/>
            <person name="Nichols A."/>
            <person name="Cepeda A.J."/>
            <person name="Yan W."/>
            <person name="Fan B."/>
            <person name="Jiang Y."/>
            <person name="Adhikari A."/>
            <person name="Zheng C.-J."/>
            <person name="Schuster L."/>
            <person name="Cowan T.M."/>
            <person name="Smanski M.J."/>
            <person name="Chevrette M.G."/>
            <person name="De Carvalho L.P.S."/>
            <person name="Shen B."/>
        </authorList>
    </citation>
    <scope>NUCLEOTIDE SEQUENCE [LARGE SCALE GENOMIC DNA]</scope>
    <source>
        <strain evidence="3 4">NPDC048274</strain>
    </source>
</reference>
<dbReference type="Pfam" id="PF13676">
    <property type="entry name" value="TIR_2"/>
    <property type="match status" value="1"/>
</dbReference>
<comment type="caution">
    <text evidence="3">The sequence shown here is derived from an EMBL/GenBank/DDBJ whole genome shotgun (WGS) entry which is preliminary data.</text>
</comment>
<dbReference type="SUPFAM" id="SSF50969">
    <property type="entry name" value="YVTN repeat-like/Quinoprotein amine dehydrogenase"/>
    <property type="match status" value="1"/>
</dbReference>
<keyword evidence="4" id="KW-1185">Reference proteome</keyword>
<dbReference type="SMART" id="SM00320">
    <property type="entry name" value="WD40"/>
    <property type="match status" value="8"/>
</dbReference>
<dbReference type="InterPro" id="IPR015943">
    <property type="entry name" value="WD40/YVTN_repeat-like_dom_sf"/>
</dbReference>
<dbReference type="Gene3D" id="2.130.10.10">
    <property type="entry name" value="YVTN repeat-like/Quinoprotein amine dehydrogenase"/>
    <property type="match status" value="2"/>
</dbReference>
<dbReference type="RefSeq" id="WP_359978716.1">
    <property type="nucleotide sequence ID" value="NZ_JBEZLS010000007.1"/>
</dbReference>
<evidence type="ECO:0000313" key="4">
    <source>
        <dbReference type="Proteomes" id="UP001551582"/>
    </source>
</evidence>
<dbReference type="Gene3D" id="3.40.50.10140">
    <property type="entry name" value="Toll/interleukin-1 receptor homology (TIR) domain"/>
    <property type="match status" value="1"/>
</dbReference>
<keyword evidence="1" id="KW-1133">Transmembrane helix</keyword>
<dbReference type="InterPro" id="IPR000157">
    <property type="entry name" value="TIR_dom"/>
</dbReference>
<proteinExistence type="predicted"/>
<dbReference type="SUPFAM" id="SSF52200">
    <property type="entry name" value="Toll/Interleukin receptor TIR domain"/>
    <property type="match status" value="1"/>
</dbReference>
<dbReference type="InterPro" id="IPR011044">
    <property type="entry name" value="Quino_amine_DH_bsu"/>
</dbReference>
<sequence>MRYAAFISYSHQADSQRARHLRQALHGFARPWNRTRALRVFLDNAALSADPGLWSTVEQALADSEFLVLLASPGSARSPWVGKEITWWRQGPRPDKLLLVVTEGEVHWDHEAGDFDFERSTCLNETLRGHFTEEPRWVDLRWMAADHSGDLRDQRFQECVADVAAPLHARSKDELIGEDVSQHRRLRRFRQSMLAGMTALAVLATSAAVFAFVQRDAAQEQARLATARQLAATALNLSGDDLEVASLLALQAYQLQRTPESLSALYRTSALSPRLVRFIRADSEVTALAFTSSPKYVAVGTSGGAVEIWTTYGSRLVRTVDVPGEVTSLRFSDDDRMLAIAAGTGTTLVQDLRTEGRPRKLSDGDGATQAMAFAPHGHQLATVDGRGTLRFYPEEGAEPVASVRTGHDGSIMNIAFLDDSTYGTVIFLGLAVGWEVYGDKGGRTTKVASSDSTVYPFNDYVTAASPSGTCYGFVKNEGVSLYTPAELVQGEVDERGPEISRSCGAPPGQLTDEADGFAVSDDGRAVIGTSDGLLLTTSATEDRRQSLETLSGVEAPSVLTFSPGEGDRLASADGRTVALWSLDRPGPTAHPSGLSLTRDTVHALQPPLAVGPDGSLAWSDSPGIETTVETTENPRTWKPGESAESTVAGRGSFAMYDTLTYDKSGRTLYALIGHKLETWAVSRHALVRKHSVELPKDADFTGSVRLAALPDGKVTVVLPNGSVLILDPATGERSTTVKPRPSNLTVEEREEYRRKQFERAVGERGGLAAMEAANGHVHVYEVSSGRRLHELDTGGSAISDIFVSESNRTLFAVVDDDVLESWNLATGELRWRSDGAGEYGVAADPGGRWVATLAGNGTVWLWNARAGDRLGSFTVPATDTAVGIGHSGSQTTLAFSPDGETLWSVTQGGELLAWETSADAWIKQLCARVGRPLTQPERDRYLTSLSDGITACGE</sequence>
<dbReference type="InterPro" id="IPR036322">
    <property type="entry name" value="WD40_repeat_dom_sf"/>
</dbReference>
<feature type="transmembrane region" description="Helical" evidence="1">
    <location>
        <begin position="193"/>
        <end position="213"/>
    </location>
</feature>
<dbReference type="Proteomes" id="UP001551582">
    <property type="component" value="Unassembled WGS sequence"/>
</dbReference>
<dbReference type="InterPro" id="IPR035897">
    <property type="entry name" value="Toll_tir_struct_dom_sf"/>
</dbReference>
<dbReference type="SMART" id="SM00255">
    <property type="entry name" value="TIR"/>
    <property type="match status" value="1"/>
</dbReference>
<keyword evidence="1" id="KW-0812">Transmembrane</keyword>
<dbReference type="InterPro" id="IPR001680">
    <property type="entry name" value="WD40_rpt"/>
</dbReference>
<feature type="domain" description="TIR" evidence="2">
    <location>
        <begin position="2"/>
        <end position="147"/>
    </location>
</feature>
<dbReference type="PANTHER" id="PTHR19879">
    <property type="entry name" value="TRANSCRIPTION INITIATION FACTOR TFIID"/>
    <property type="match status" value="1"/>
</dbReference>
<name>A0ABV3E390_9ACTN</name>
<gene>
    <name evidence="3" type="ORF">AB0D65_11600</name>
</gene>
<evidence type="ECO:0000259" key="2">
    <source>
        <dbReference type="SMART" id="SM00255"/>
    </source>
</evidence>
<evidence type="ECO:0000256" key="1">
    <source>
        <dbReference type="SAM" id="Phobius"/>
    </source>
</evidence>
<protein>
    <submittedName>
        <fullName evidence="3">TIR domain-containing protein</fullName>
    </submittedName>
</protein>
<accession>A0ABV3E390</accession>